<dbReference type="RefSeq" id="WP_233371452.1">
    <property type="nucleotide sequence ID" value="NZ_JAJTWU010000003.1"/>
</dbReference>
<evidence type="ECO:0000313" key="5">
    <source>
        <dbReference type="EMBL" id="MCE4554505.1"/>
    </source>
</evidence>
<protein>
    <submittedName>
        <fullName evidence="5">Formate dehydrogenase accessory protein FdhE</fullName>
    </submittedName>
</protein>
<dbReference type="PANTHER" id="PTHR37689:SF1">
    <property type="entry name" value="PROTEIN FDHE"/>
    <property type="match status" value="1"/>
</dbReference>
<dbReference type="SUPFAM" id="SSF144020">
    <property type="entry name" value="FdhE-like"/>
    <property type="match status" value="1"/>
</dbReference>
<organism evidence="5 6">
    <name type="scientific">Pelomonas cellulosilytica</name>
    <dbReference type="NCBI Taxonomy" id="2906762"/>
    <lineage>
        <taxon>Bacteria</taxon>
        <taxon>Pseudomonadati</taxon>
        <taxon>Pseudomonadota</taxon>
        <taxon>Betaproteobacteria</taxon>
        <taxon>Burkholderiales</taxon>
        <taxon>Sphaerotilaceae</taxon>
        <taxon>Roseateles</taxon>
    </lineage>
</organism>
<dbReference type="Proteomes" id="UP001200741">
    <property type="component" value="Unassembled WGS sequence"/>
</dbReference>
<evidence type="ECO:0000259" key="4">
    <source>
        <dbReference type="Pfam" id="PF24860"/>
    </source>
</evidence>
<dbReference type="InterPro" id="IPR056797">
    <property type="entry name" value="FdhE_central"/>
</dbReference>
<dbReference type="Pfam" id="PF24859">
    <property type="entry name" value="FdhE_central"/>
    <property type="match status" value="1"/>
</dbReference>
<feature type="domain" description="FdhE N-terminal" evidence="2">
    <location>
        <begin position="25"/>
        <end position="176"/>
    </location>
</feature>
<dbReference type="Pfam" id="PF04216">
    <property type="entry name" value="FdhE_N"/>
    <property type="match status" value="1"/>
</dbReference>
<reference evidence="5 6" key="1">
    <citation type="submission" date="2021-12" db="EMBL/GenBank/DDBJ databases">
        <title>Genome seq of P8.</title>
        <authorList>
            <person name="Seo T."/>
        </authorList>
    </citation>
    <scope>NUCLEOTIDE SEQUENCE [LARGE SCALE GENOMIC DNA]</scope>
    <source>
        <strain evidence="5 6">P8</strain>
    </source>
</reference>
<dbReference type="InterPro" id="IPR006452">
    <property type="entry name" value="Formate_DH_accessory"/>
</dbReference>
<sequence>MTASPQKILSPEEIAVRAGEQVSFLHLSEPGVFAERALRLRTLAEGHAMGDFLRFIAELADAQHSALVAGVPVPLPTAEQIEAAARDGLPLLPADRWPRGAVWRESLRTLLADLARHLADGPARSAALQLAAASDDHLDTQAGRLLSGAMFGLDLATAPLIAAGLQLHFVRLVRQTAAAHADGPVAPFGRIDDATLCPCCGSRPVASIERLGADGARYLACGLCATQWHYVRVKCTHCQGTKGISLQSLVAANDGAGTTTDAVVQAECCSECGHYLKLLHPARDNGAEPVADDLATVTLDLLVSDPEEGGGLQRHGVNLLLLFGDPDESPPPGQAH</sequence>
<keyword evidence="6" id="KW-1185">Reference proteome</keyword>
<dbReference type="InterPro" id="IPR056796">
    <property type="entry name" value="FdhE_C"/>
</dbReference>
<evidence type="ECO:0000259" key="3">
    <source>
        <dbReference type="Pfam" id="PF24859"/>
    </source>
</evidence>
<evidence type="ECO:0000313" key="6">
    <source>
        <dbReference type="Proteomes" id="UP001200741"/>
    </source>
</evidence>
<dbReference type="Pfam" id="PF24860">
    <property type="entry name" value="FdhE_C"/>
    <property type="match status" value="1"/>
</dbReference>
<accession>A0ABS8XYR2</accession>
<dbReference type="NCBIfam" id="TIGR01562">
    <property type="entry name" value="FdhE"/>
    <property type="match status" value="1"/>
</dbReference>
<dbReference type="PIRSF" id="PIRSF018296">
    <property type="entry name" value="Format_dh_formtn"/>
    <property type="match status" value="1"/>
</dbReference>
<evidence type="ECO:0000256" key="1">
    <source>
        <dbReference type="ARBA" id="ARBA00022490"/>
    </source>
</evidence>
<dbReference type="CDD" id="cd16341">
    <property type="entry name" value="FdhE"/>
    <property type="match status" value="1"/>
</dbReference>
<keyword evidence="1" id="KW-0963">Cytoplasm</keyword>
<dbReference type="InterPro" id="IPR056774">
    <property type="entry name" value="FdhE_N"/>
</dbReference>
<feature type="domain" description="FdhE central" evidence="3">
    <location>
        <begin position="196"/>
        <end position="232"/>
    </location>
</feature>
<feature type="domain" description="FdhE C-terminal" evidence="4">
    <location>
        <begin position="233"/>
        <end position="321"/>
    </location>
</feature>
<dbReference type="EMBL" id="JAJTWU010000003">
    <property type="protein sequence ID" value="MCE4554505.1"/>
    <property type="molecule type" value="Genomic_DNA"/>
</dbReference>
<dbReference type="Gene3D" id="3.90.1670.10">
    <property type="entry name" value="FdhE-like domain"/>
    <property type="match status" value="1"/>
</dbReference>
<name>A0ABS8XYR2_9BURK</name>
<proteinExistence type="predicted"/>
<gene>
    <name evidence="5" type="primary">fdhE</name>
    <name evidence="5" type="ORF">LXT13_08615</name>
</gene>
<comment type="caution">
    <text evidence="5">The sequence shown here is derived from an EMBL/GenBank/DDBJ whole genome shotgun (WGS) entry which is preliminary data.</text>
</comment>
<dbReference type="PANTHER" id="PTHR37689">
    <property type="entry name" value="PROTEIN FDHE"/>
    <property type="match status" value="1"/>
</dbReference>
<evidence type="ECO:0000259" key="2">
    <source>
        <dbReference type="Pfam" id="PF04216"/>
    </source>
</evidence>
<dbReference type="InterPro" id="IPR024064">
    <property type="entry name" value="FdhE-like_sf"/>
</dbReference>